<gene>
    <name evidence="2" type="ORF">HK103_003345</name>
</gene>
<feature type="compositionally biased region" description="Basic and acidic residues" evidence="1">
    <location>
        <begin position="379"/>
        <end position="389"/>
    </location>
</feature>
<feature type="compositionally biased region" description="Basic and acidic residues" evidence="1">
    <location>
        <begin position="189"/>
        <end position="198"/>
    </location>
</feature>
<evidence type="ECO:0000256" key="1">
    <source>
        <dbReference type="SAM" id="MobiDB-lite"/>
    </source>
</evidence>
<dbReference type="GO" id="GO:0046982">
    <property type="term" value="F:protein heterodimerization activity"/>
    <property type="evidence" value="ECO:0007669"/>
    <property type="project" value="InterPro"/>
</dbReference>
<dbReference type="AlphaFoldDB" id="A0AAD5UMJ3"/>
<dbReference type="GO" id="GO:0005634">
    <property type="term" value="C:nucleus"/>
    <property type="evidence" value="ECO:0007669"/>
    <property type="project" value="InterPro"/>
</dbReference>
<feature type="compositionally biased region" description="Acidic residues" evidence="1">
    <location>
        <begin position="224"/>
        <end position="238"/>
    </location>
</feature>
<dbReference type="InterPro" id="IPR018465">
    <property type="entry name" value="Scm3/HJURP"/>
</dbReference>
<feature type="compositionally biased region" description="Basic and acidic residues" evidence="1">
    <location>
        <begin position="239"/>
        <end position="255"/>
    </location>
</feature>
<name>A0AAD5UMJ3_9FUNG</name>
<reference evidence="2" key="1">
    <citation type="submission" date="2020-05" db="EMBL/GenBank/DDBJ databases">
        <title>Phylogenomic resolution of chytrid fungi.</title>
        <authorList>
            <person name="Stajich J.E."/>
            <person name="Amses K."/>
            <person name="Simmons R."/>
            <person name="Seto K."/>
            <person name="Myers J."/>
            <person name="Bonds A."/>
            <person name="Quandt C.A."/>
            <person name="Barry K."/>
            <person name="Liu P."/>
            <person name="Grigoriev I."/>
            <person name="Longcore J.E."/>
            <person name="James T.Y."/>
        </authorList>
    </citation>
    <scope>NUCLEOTIDE SEQUENCE</scope>
    <source>
        <strain evidence="2">PLAUS21</strain>
    </source>
</reference>
<feature type="region of interest" description="Disordered" evidence="1">
    <location>
        <begin position="188"/>
        <end position="315"/>
    </location>
</feature>
<dbReference type="InterPro" id="IPR009072">
    <property type="entry name" value="Histone-fold"/>
</dbReference>
<evidence type="ECO:0000313" key="3">
    <source>
        <dbReference type="Proteomes" id="UP001210925"/>
    </source>
</evidence>
<proteinExistence type="predicted"/>
<dbReference type="Proteomes" id="UP001210925">
    <property type="component" value="Unassembled WGS sequence"/>
</dbReference>
<feature type="compositionally biased region" description="Polar residues" evidence="1">
    <location>
        <begin position="199"/>
        <end position="209"/>
    </location>
</feature>
<feature type="compositionally biased region" description="Basic and acidic residues" evidence="1">
    <location>
        <begin position="210"/>
        <end position="223"/>
    </location>
</feature>
<evidence type="ECO:0000313" key="2">
    <source>
        <dbReference type="EMBL" id="KAJ3258751.1"/>
    </source>
</evidence>
<protein>
    <submittedName>
        <fullName evidence="2">Uncharacterized protein</fullName>
    </submittedName>
</protein>
<dbReference type="EMBL" id="JADGKB010000024">
    <property type="protein sequence ID" value="KAJ3258751.1"/>
    <property type="molecule type" value="Genomic_DNA"/>
</dbReference>
<keyword evidence="3" id="KW-1185">Reference proteome</keyword>
<feature type="compositionally biased region" description="Basic and acidic residues" evidence="1">
    <location>
        <begin position="306"/>
        <end position="315"/>
    </location>
</feature>
<feature type="compositionally biased region" description="Basic and acidic residues" evidence="1">
    <location>
        <begin position="263"/>
        <end position="279"/>
    </location>
</feature>
<dbReference type="Pfam" id="PF10384">
    <property type="entry name" value="Scm3"/>
    <property type="match status" value="1"/>
</dbReference>
<comment type="caution">
    <text evidence="2">The sequence shown here is derived from an EMBL/GenBank/DDBJ whole genome shotgun (WGS) entry which is preliminary data.</text>
</comment>
<dbReference type="GO" id="GO:0042393">
    <property type="term" value="F:histone binding"/>
    <property type="evidence" value="ECO:0007669"/>
    <property type="project" value="InterPro"/>
</dbReference>
<sequence length="398" mass="46992">MTVQEPKLEKKEKELDFLRFKSQFRLKLAWDNIIEKYSKDFEKETDEIDLETEKIVIDRGALRKSDPKVFGTVDSNPISPSKAKEAWSSSSVRGLFEEKGLIEYYDDGSFDLDQDIARKQNEIEHDGYSSGSDIEDLQSPTRQPRYIFPRYLHRPRIVRYPSVVNIHRPLYGQMMYKRRIARMQNAEYSNHESDEEHTSGSASEDSQSDAYRKQKEQDSRSDSNDESTEDSHDEEEDGNSEHDQKREYSPEHIDEKDDLIEYPSDKDKSEVLQEIDTPRKSKQNRKFTSYSENDKENWDPNQLMETKSKRDHEESDWLARSRYPTSIYHTPKRIRVMPVPTFSAIRYASPRMHSYPTYSVPRYPIRYQIPVKLAVEQPRYEPKVSHSKESDEDELLNC</sequence>
<accession>A0AAD5UMJ3</accession>
<feature type="region of interest" description="Disordered" evidence="1">
    <location>
        <begin position="379"/>
        <end position="398"/>
    </location>
</feature>
<organism evidence="2 3">
    <name type="scientific">Boothiomyces macroporosus</name>
    <dbReference type="NCBI Taxonomy" id="261099"/>
    <lineage>
        <taxon>Eukaryota</taxon>
        <taxon>Fungi</taxon>
        <taxon>Fungi incertae sedis</taxon>
        <taxon>Chytridiomycota</taxon>
        <taxon>Chytridiomycota incertae sedis</taxon>
        <taxon>Chytridiomycetes</taxon>
        <taxon>Rhizophydiales</taxon>
        <taxon>Terramycetaceae</taxon>
        <taxon>Boothiomyces</taxon>
    </lineage>
</organism>
<dbReference type="Gene3D" id="1.10.20.10">
    <property type="entry name" value="Histone, subunit A"/>
    <property type="match status" value="1"/>
</dbReference>